<proteinExistence type="predicted"/>
<dbReference type="RefSeq" id="YP_009211303.1">
    <property type="nucleotide sequence ID" value="NC_028938.1"/>
</dbReference>
<feature type="transmembrane region" description="Helical" evidence="1">
    <location>
        <begin position="7"/>
        <end position="27"/>
    </location>
</feature>
<reference evidence="2 3" key="1">
    <citation type="journal article" date="2015" name="Environ. Microbiol.">
        <title>Novel viral genomes identified from six metagenomes reveal wide distribution of archaeal viruses and high viral diversity in terrestrial hot springs.</title>
        <authorList>
            <person name="Gudbergsdottir S.R."/>
            <person name="Menzel P."/>
            <person name="Krogh A."/>
            <person name="Young M."/>
            <person name="Peng X."/>
        </authorList>
    </citation>
    <scope>NUCLEOTIDE SEQUENCE [LARGE SCALE GENOMIC DNA]</scope>
    <source>
        <strain evidence="2 3">ABV2</strain>
    </source>
</reference>
<keyword evidence="3" id="KW-1185">Reference proteome</keyword>
<dbReference type="GeneID" id="26637871"/>
<sequence>MAKEKTLFYALVGIGAVLVVLSTTGYLNNASNLTIAILFAVFAIGLASIYEFREPEIVIKQLKPEFEEKVVG</sequence>
<dbReference type="EMBL" id="KP282673">
    <property type="protein sequence ID" value="ALG96781.1"/>
    <property type="molecule type" value="Genomic_DNA"/>
</dbReference>
<dbReference type="Proteomes" id="UP000202536">
    <property type="component" value="Segment"/>
</dbReference>
<organism evidence="2 3">
    <name type="scientific">Acidianus bottle-shaped virus 2 strain ABV2</name>
    <dbReference type="NCBI Taxonomy" id="1732173"/>
    <lineage>
        <taxon>Viruses</taxon>
        <taxon>Viruses incertae sedis</taxon>
        <taxon>Ampullaviridae</taxon>
        <taxon>Bottigliavirus</taxon>
        <taxon>Bottigliavirus puteoliense</taxon>
        <taxon>Bottigliavirus ABV2</taxon>
    </lineage>
</organism>
<dbReference type="OrthoDB" id="39884at10239"/>
<evidence type="ECO:0000313" key="3">
    <source>
        <dbReference type="Proteomes" id="UP000202536"/>
    </source>
</evidence>
<keyword evidence="1" id="KW-0812">Transmembrane</keyword>
<keyword evidence="1" id="KW-0472">Membrane</keyword>
<name>A0A0N9PCM3_9VIRU</name>
<dbReference type="KEGG" id="vg:26637871"/>
<protein>
    <submittedName>
        <fullName evidence="2">Uncharacterized protein</fullName>
    </submittedName>
</protein>
<evidence type="ECO:0000256" key="1">
    <source>
        <dbReference type="SAM" id="Phobius"/>
    </source>
</evidence>
<accession>A0A0N9PCM3</accession>
<evidence type="ECO:0000313" key="2">
    <source>
        <dbReference type="EMBL" id="ALG96781.1"/>
    </source>
</evidence>
<keyword evidence="1" id="KW-1133">Transmembrane helix</keyword>
<feature type="transmembrane region" description="Helical" evidence="1">
    <location>
        <begin position="33"/>
        <end position="52"/>
    </location>
</feature>